<dbReference type="PANTHER" id="PTHR47219:SF20">
    <property type="entry name" value="TBC1 DOMAIN FAMILY MEMBER 2B"/>
    <property type="match status" value="1"/>
</dbReference>
<proteinExistence type="predicted"/>
<feature type="compositionally biased region" description="Low complexity" evidence="1">
    <location>
        <begin position="843"/>
        <end position="858"/>
    </location>
</feature>
<accession>A0A8H5FMV2</accession>
<dbReference type="EMBL" id="JAACJK010000001">
    <property type="protein sequence ID" value="KAF5342268.1"/>
    <property type="molecule type" value="Genomic_DNA"/>
</dbReference>
<feature type="region of interest" description="Disordered" evidence="1">
    <location>
        <begin position="1"/>
        <end position="91"/>
    </location>
</feature>
<dbReference type="SUPFAM" id="SSF47923">
    <property type="entry name" value="Ypt/Rab-GAP domain of gyp1p"/>
    <property type="match status" value="2"/>
</dbReference>
<dbReference type="Gene3D" id="1.10.8.270">
    <property type="entry name" value="putative rabgap domain of human tbc1 domain family member 14 like domains"/>
    <property type="match status" value="1"/>
</dbReference>
<dbReference type="SMART" id="SM00164">
    <property type="entry name" value="TBC"/>
    <property type="match status" value="1"/>
</dbReference>
<dbReference type="Pfam" id="PF00566">
    <property type="entry name" value="RabGAP-TBC"/>
    <property type="match status" value="1"/>
</dbReference>
<organism evidence="3 4">
    <name type="scientific">Ephemerocybe angulata</name>
    <dbReference type="NCBI Taxonomy" id="980116"/>
    <lineage>
        <taxon>Eukaryota</taxon>
        <taxon>Fungi</taxon>
        <taxon>Dikarya</taxon>
        <taxon>Basidiomycota</taxon>
        <taxon>Agaricomycotina</taxon>
        <taxon>Agaricomycetes</taxon>
        <taxon>Agaricomycetidae</taxon>
        <taxon>Agaricales</taxon>
        <taxon>Agaricineae</taxon>
        <taxon>Psathyrellaceae</taxon>
        <taxon>Ephemerocybe</taxon>
    </lineage>
</organism>
<feature type="compositionally biased region" description="Polar residues" evidence="1">
    <location>
        <begin position="644"/>
        <end position="674"/>
    </location>
</feature>
<feature type="compositionally biased region" description="Low complexity" evidence="1">
    <location>
        <begin position="445"/>
        <end position="455"/>
    </location>
</feature>
<feature type="compositionally biased region" description="Low complexity" evidence="1">
    <location>
        <begin position="57"/>
        <end position="67"/>
    </location>
</feature>
<dbReference type="Proteomes" id="UP000541558">
    <property type="component" value="Unassembled WGS sequence"/>
</dbReference>
<dbReference type="GO" id="GO:0005096">
    <property type="term" value="F:GTPase activator activity"/>
    <property type="evidence" value="ECO:0007669"/>
    <property type="project" value="TreeGrafter"/>
</dbReference>
<name>A0A8H5FMV2_9AGAR</name>
<evidence type="ECO:0000259" key="2">
    <source>
        <dbReference type="PROSITE" id="PS50086"/>
    </source>
</evidence>
<dbReference type="GO" id="GO:0031267">
    <property type="term" value="F:small GTPase binding"/>
    <property type="evidence" value="ECO:0007669"/>
    <property type="project" value="TreeGrafter"/>
</dbReference>
<dbReference type="Gene3D" id="1.10.472.80">
    <property type="entry name" value="Ypt/Rab-GAP domain of gyp1p, domain 3"/>
    <property type="match status" value="1"/>
</dbReference>
<dbReference type="PANTHER" id="PTHR47219">
    <property type="entry name" value="RAB GTPASE-ACTIVATING PROTEIN 1-LIKE"/>
    <property type="match status" value="1"/>
</dbReference>
<dbReference type="PROSITE" id="PS50086">
    <property type="entry name" value="TBC_RABGAP"/>
    <property type="match status" value="1"/>
</dbReference>
<dbReference type="InterPro" id="IPR000195">
    <property type="entry name" value="Rab-GAP-TBC_dom"/>
</dbReference>
<feature type="domain" description="Rab-GAP TBC" evidence="2">
    <location>
        <begin position="994"/>
        <end position="1182"/>
    </location>
</feature>
<sequence>MASTQLKTPVQSHPLSPEEVPSTRGSRRGRGSQIGSSDGKAKGNYFALKEQLEQDSSRLSTPPTRSSNWDGSVRGYSKLQNAGSQLGSPSIHRTDASGDVFGAPSSLDAAHLSVFGSPNNSLFGSPRGEGIPTPQFLVTDERDTTSLTNTNVLSMKWHDLSDEGMVSAVSNITQSENRGSDIQTYQSALRTMSSAYHNLCRAHLELEEKRRVLAERETARKSRAEELLKEIQPSDRDIAKRVLQSLFTDDDEEGHHVQRKQSSVSLADSLLEALDDGVPAPRIATDIEPLTPMPEEDDNTSTKDTPIVSPEGYFSAKKATTSAPAIAEVQDSSRSSSIQPSSSTTSLSTKSLPNPNRNPIGDWMGTLWGKGKSRSRLPVDFDKDSPSPGPSSPDSTTDPLTVKPPRQHRKSGKSVFGTLGISILNPTIPALNDTKTQTLLPPEPSTTITSDDTTSVRSIRSYQTNVPSLSGAASLVSSPIQPSFIPPSLAAPLITTTLEDSSVLSIPSTNPASINEDPPRIRTQGSSLRAITNAARVMTADPNSILVDTGSDISPLIAGLAVELVKNTRDMGVTFHDRPKDRKDPVPPRMTDVDKSGPTVELAPGSGTDAASALNRTLTREVESKRKKTNRKGPSFIPPALNSPFLSSLLGQQQRKPSSSVDRQPSSQDGSSKTAANAPVPAGGPPKQSVPLESIIPATSKPPTQYLSRTYTPITAKDFRFQIPLPNSASRFTIYHDDQDQRPLTDRFGFMYDVSQYDVLLLLRAKECGNSAPACLTGVKIADREENNTWPDDDDASDESAKPTMEIVKDRVCSCNGELDAPMLSPPGFGEGETDSPVPDTRSIISSKSMSSSKSGKRASTILSSAAVSSSLATSRSSILSVTADTPRHACAKTVRKLLDQLTEIHDQQQASQRKEWDAFVRQREKTKVAKSSVAGTINAAASSYSAGAAVKILGLGTAIEQDELSHTDGLIGFPQLGVNTNARKEFDRLLRSGIPLVYRAKIWMECSGALDMKEPGLFQDLLAEAEGPDSVVSEIEKDVGRTMPLNVFFGGDGRGVEKLRRVLTAYSRRNPAVGYCQGMNLITSTLLLVHADEEDAFWMLAAIVERSLPEDFFSPSLLPSRACPLALLDYVQEYLPKLHQHLIELGVDLGAICFSWFLSLFTDCLPVETLFRVWDVFLVDGFDVLFRIALAMLRNNESELLGCQSIPAVYVALENLPTRMWEADKLLQMELDLRSSLVHQDIAAKHSAHVAELDRMMA</sequence>
<evidence type="ECO:0000313" key="3">
    <source>
        <dbReference type="EMBL" id="KAF5342268.1"/>
    </source>
</evidence>
<evidence type="ECO:0000256" key="1">
    <source>
        <dbReference type="SAM" id="MobiDB-lite"/>
    </source>
</evidence>
<dbReference type="OrthoDB" id="294251at2759"/>
<dbReference type="InterPro" id="IPR035969">
    <property type="entry name" value="Rab-GAP_TBC_sf"/>
</dbReference>
<evidence type="ECO:0000313" key="4">
    <source>
        <dbReference type="Proteomes" id="UP000541558"/>
    </source>
</evidence>
<feature type="region of interest" description="Disordered" evidence="1">
    <location>
        <begin position="823"/>
        <end position="858"/>
    </location>
</feature>
<dbReference type="AlphaFoldDB" id="A0A8H5FMV2"/>
<feature type="region of interest" description="Disordered" evidence="1">
    <location>
        <begin position="277"/>
        <end position="310"/>
    </location>
</feature>
<feature type="compositionally biased region" description="Low complexity" evidence="1">
    <location>
        <begin position="332"/>
        <end position="351"/>
    </location>
</feature>
<dbReference type="InterPro" id="IPR050302">
    <property type="entry name" value="Rab_GAP_TBC_domain"/>
</dbReference>
<feature type="region of interest" description="Disordered" evidence="1">
    <location>
        <begin position="434"/>
        <end position="455"/>
    </location>
</feature>
<reference evidence="3 4" key="1">
    <citation type="journal article" date="2020" name="ISME J.">
        <title>Uncovering the hidden diversity of litter-decomposition mechanisms in mushroom-forming fungi.</title>
        <authorList>
            <person name="Floudas D."/>
            <person name="Bentzer J."/>
            <person name="Ahren D."/>
            <person name="Johansson T."/>
            <person name="Persson P."/>
            <person name="Tunlid A."/>
        </authorList>
    </citation>
    <scope>NUCLEOTIDE SEQUENCE [LARGE SCALE GENOMIC DNA]</scope>
    <source>
        <strain evidence="3 4">CBS 175.51</strain>
    </source>
</reference>
<comment type="caution">
    <text evidence="3">The sequence shown here is derived from an EMBL/GenBank/DDBJ whole genome shotgun (WGS) entry which is preliminary data.</text>
</comment>
<feature type="compositionally biased region" description="Polar residues" evidence="1">
    <location>
        <begin position="78"/>
        <end position="88"/>
    </location>
</feature>
<dbReference type="FunFam" id="1.10.8.270:FF:000026">
    <property type="entry name" value="TBC (Tre-2/Bub2/Cdc16) domain family"/>
    <property type="match status" value="1"/>
</dbReference>
<feature type="compositionally biased region" description="Polar residues" evidence="1">
    <location>
        <begin position="1"/>
        <end position="14"/>
    </location>
</feature>
<protein>
    <recommendedName>
        <fullName evidence="2">Rab-GAP TBC domain-containing protein</fullName>
    </recommendedName>
</protein>
<feature type="region of interest" description="Disordered" evidence="1">
    <location>
        <begin position="573"/>
        <end position="704"/>
    </location>
</feature>
<feature type="compositionally biased region" description="Basic and acidic residues" evidence="1">
    <location>
        <begin position="575"/>
        <end position="595"/>
    </location>
</feature>
<gene>
    <name evidence="3" type="ORF">D9611_001302</name>
</gene>
<keyword evidence="4" id="KW-1185">Reference proteome</keyword>
<feature type="region of interest" description="Disordered" evidence="1">
    <location>
        <begin position="325"/>
        <end position="414"/>
    </location>
</feature>